<keyword evidence="2" id="KW-1185">Reference proteome</keyword>
<organism evidence="1 2">
    <name type="scientific">Trifolium pratense</name>
    <name type="common">Red clover</name>
    <dbReference type="NCBI Taxonomy" id="57577"/>
    <lineage>
        <taxon>Eukaryota</taxon>
        <taxon>Viridiplantae</taxon>
        <taxon>Streptophyta</taxon>
        <taxon>Embryophyta</taxon>
        <taxon>Tracheophyta</taxon>
        <taxon>Spermatophyta</taxon>
        <taxon>Magnoliopsida</taxon>
        <taxon>eudicotyledons</taxon>
        <taxon>Gunneridae</taxon>
        <taxon>Pentapetalae</taxon>
        <taxon>rosids</taxon>
        <taxon>fabids</taxon>
        <taxon>Fabales</taxon>
        <taxon>Fabaceae</taxon>
        <taxon>Papilionoideae</taxon>
        <taxon>50 kb inversion clade</taxon>
        <taxon>NPAAA clade</taxon>
        <taxon>Hologalegina</taxon>
        <taxon>IRL clade</taxon>
        <taxon>Trifolieae</taxon>
        <taxon>Trifolium</taxon>
    </lineage>
</organism>
<proteinExistence type="predicted"/>
<accession>A0ACB0KKQ7</accession>
<dbReference type="EMBL" id="CASHSV030000311">
    <property type="protein sequence ID" value="CAJ2657023.1"/>
    <property type="molecule type" value="Genomic_DNA"/>
</dbReference>
<dbReference type="Proteomes" id="UP001177021">
    <property type="component" value="Unassembled WGS sequence"/>
</dbReference>
<protein>
    <submittedName>
        <fullName evidence="1">Uncharacterized protein</fullName>
    </submittedName>
</protein>
<sequence length="91" mass="10676">MFSMAPYHFVLPIVFRTNEHWVSCPKVYNSYQGIGVCQSIVTASIEDPNGYKFEKNYLRTLCKVMLRLKILMVISLKTPRFYMLNEGMLFL</sequence>
<evidence type="ECO:0000313" key="2">
    <source>
        <dbReference type="Proteomes" id="UP001177021"/>
    </source>
</evidence>
<name>A0ACB0KKQ7_TRIPR</name>
<comment type="caution">
    <text evidence="1">The sequence shown here is derived from an EMBL/GenBank/DDBJ whole genome shotgun (WGS) entry which is preliminary data.</text>
</comment>
<evidence type="ECO:0000313" key="1">
    <source>
        <dbReference type="EMBL" id="CAJ2657023.1"/>
    </source>
</evidence>
<gene>
    <name evidence="1" type="ORF">MILVUS5_LOCUS23664</name>
</gene>
<reference evidence="1" key="1">
    <citation type="submission" date="2023-10" db="EMBL/GenBank/DDBJ databases">
        <authorList>
            <person name="Rodriguez Cubillos JULIANA M."/>
            <person name="De Vega J."/>
        </authorList>
    </citation>
    <scope>NUCLEOTIDE SEQUENCE</scope>
</reference>